<accession>A0A7S1EQI5</accession>
<sequence length="491" mass="55190">MKTSTLCIQSGPLSGLVGNCYWELLLNQDHSISESSFHSTTQTPRTILIDFASNLKNSIPSQHQNLNTNNVLSWNPDLIQEYNYSNTSNPLYSTTQSKNSIQFHEKSLHPLCPGDVISGFESYSQGVECFEKNSNAYGDEIMNSVRYFIEACDNTIELLVLADAQNAFVGLTTKVLDTICDEIGHLGMTCLSIAENESTATAQNNSAALKSVNESWLCFGAYSSNAQLFPVAIPSREMYPKCIKNRSMYLNSNSESELIASASVMATAIEGMTLPSRYTAPNSCPQPIFSFTQNSLRSMSDWFISSMSLTCPLSLSLQNGITSSIFGFHALQNTRVPCYNWNLSSRELRNMSRNANIISGNALVLRSRGKNSDFSEKLYEYAEKLYVNSQMISVYECEKNLNVRKSNINIELMNGSRDEMNLELIHDELDYLLHLYTDPNAAQKYVRKQMQSLKFESSRVDTIRDERIEPDTINEMYETLNTIADSYQSKT</sequence>
<dbReference type="InterPro" id="IPR049942">
    <property type="entry name" value="DML1/Misato"/>
</dbReference>
<feature type="domain" description="DML1/Misato tubulin" evidence="1">
    <location>
        <begin position="101"/>
        <end position="277"/>
    </location>
</feature>
<dbReference type="InterPro" id="IPR036525">
    <property type="entry name" value="Tubulin/FtsZ_GTPase_sf"/>
</dbReference>
<dbReference type="EMBL" id="HBFP01002210">
    <property type="protein sequence ID" value="CAD8817211.1"/>
    <property type="molecule type" value="Transcribed_RNA"/>
</dbReference>
<evidence type="ECO:0000313" key="2">
    <source>
        <dbReference type="EMBL" id="CAD8817211.1"/>
    </source>
</evidence>
<protein>
    <recommendedName>
        <fullName evidence="1">DML1/Misato tubulin domain-containing protein</fullName>
    </recommendedName>
</protein>
<evidence type="ECO:0000259" key="1">
    <source>
        <dbReference type="Pfam" id="PF14881"/>
    </source>
</evidence>
<reference evidence="2" key="1">
    <citation type="submission" date="2021-01" db="EMBL/GenBank/DDBJ databases">
        <authorList>
            <person name="Corre E."/>
            <person name="Pelletier E."/>
            <person name="Niang G."/>
            <person name="Scheremetjew M."/>
            <person name="Finn R."/>
            <person name="Kale V."/>
            <person name="Holt S."/>
            <person name="Cochrane G."/>
            <person name="Meng A."/>
            <person name="Brown T."/>
            <person name="Cohen L."/>
        </authorList>
    </citation>
    <scope>NUCLEOTIDE SEQUENCE</scope>
    <source>
        <strain evidence="2">CCMP3278</strain>
    </source>
</reference>
<dbReference type="PANTHER" id="PTHR13391">
    <property type="entry name" value="MITOCHONDRIAL DISTRIBUTION REGULATOR MISATO"/>
    <property type="match status" value="1"/>
</dbReference>
<name>A0A7S1EQI5_9RHOD</name>
<dbReference type="SUPFAM" id="SSF52490">
    <property type="entry name" value="Tubulin nucleotide-binding domain-like"/>
    <property type="match status" value="1"/>
</dbReference>
<dbReference type="InterPro" id="IPR029209">
    <property type="entry name" value="DML1/Misato_tubulin"/>
</dbReference>
<proteinExistence type="predicted"/>
<gene>
    <name evidence="2" type="ORF">TOLI1172_LOCUS1599</name>
</gene>
<dbReference type="Pfam" id="PF14881">
    <property type="entry name" value="Tubulin_3"/>
    <property type="match status" value="1"/>
</dbReference>
<dbReference type="Gene3D" id="3.40.50.1440">
    <property type="entry name" value="Tubulin/FtsZ, GTPase domain"/>
    <property type="match status" value="1"/>
</dbReference>
<dbReference type="GO" id="GO:0007005">
    <property type="term" value="P:mitochondrion organization"/>
    <property type="evidence" value="ECO:0007669"/>
    <property type="project" value="InterPro"/>
</dbReference>
<dbReference type="GO" id="GO:0005737">
    <property type="term" value="C:cytoplasm"/>
    <property type="evidence" value="ECO:0007669"/>
    <property type="project" value="TreeGrafter"/>
</dbReference>
<organism evidence="2">
    <name type="scientific">Timspurckia oligopyrenoides</name>
    <dbReference type="NCBI Taxonomy" id="708627"/>
    <lineage>
        <taxon>Eukaryota</taxon>
        <taxon>Rhodophyta</taxon>
        <taxon>Bangiophyceae</taxon>
        <taxon>Porphyridiales</taxon>
        <taxon>Porphyridiaceae</taxon>
        <taxon>Timspurckia</taxon>
    </lineage>
</organism>
<dbReference type="PANTHER" id="PTHR13391:SF0">
    <property type="entry name" value="PROTEIN MISATO HOMOLOG 1"/>
    <property type="match status" value="1"/>
</dbReference>
<dbReference type="AlphaFoldDB" id="A0A7S1EQI5"/>